<comment type="subcellular location">
    <subcellularLocation>
        <location evidence="1">Cell inner membrane</location>
        <topology evidence="1">Multi-pass membrane protein</topology>
    </subcellularLocation>
</comment>
<reference evidence="9" key="3">
    <citation type="submission" date="2022-09" db="EMBL/GenBank/DDBJ databases">
        <title>Intensive care unit water sources are persistently colonized with multi-drug resistant bacteria and are the site of extensive horizontal gene transfer of antibiotic resistance genes.</title>
        <authorList>
            <person name="Diorio-Toth L."/>
        </authorList>
    </citation>
    <scope>NUCLEOTIDE SEQUENCE</scope>
    <source>
        <strain evidence="9">GD03918</strain>
    </source>
</reference>
<dbReference type="InterPro" id="IPR005275">
    <property type="entry name" value="Lfuc_symporter_FucP"/>
</dbReference>
<dbReference type="Pfam" id="PF07690">
    <property type="entry name" value="MFS_1"/>
    <property type="match status" value="1"/>
</dbReference>
<dbReference type="InterPro" id="IPR036259">
    <property type="entry name" value="MFS_trans_sf"/>
</dbReference>
<comment type="caution">
    <text evidence="9">The sequence shown here is derived from an EMBL/GenBank/DDBJ whole genome shotgun (WGS) entry which is preliminary data.</text>
</comment>
<feature type="transmembrane region" description="Helical" evidence="6">
    <location>
        <begin position="160"/>
        <end position="184"/>
    </location>
</feature>
<feature type="transmembrane region" description="Helical" evidence="6">
    <location>
        <begin position="422"/>
        <end position="440"/>
    </location>
</feature>
<feature type="transmembrane region" description="Helical" evidence="6">
    <location>
        <begin position="97"/>
        <end position="114"/>
    </location>
</feature>
<feature type="transmembrane region" description="Helical" evidence="6">
    <location>
        <begin position="268"/>
        <end position="291"/>
    </location>
</feature>
<organism evidence="9 14">
    <name type="scientific">Klebsiella michiganensis</name>
    <dbReference type="NCBI Taxonomy" id="1134687"/>
    <lineage>
        <taxon>Bacteria</taxon>
        <taxon>Pseudomonadati</taxon>
        <taxon>Pseudomonadota</taxon>
        <taxon>Gammaproteobacteria</taxon>
        <taxon>Enterobacterales</taxon>
        <taxon>Enterobacteriaceae</taxon>
        <taxon>Klebsiella/Raoultella group</taxon>
        <taxon>Klebsiella</taxon>
    </lineage>
</organism>
<dbReference type="EMBL" id="JARTTH020000001">
    <property type="protein sequence ID" value="MEC6049779.1"/>
    <property type="molecule type" value="Genomic_DNA"/>
</dbReference>
<dbReference type="SUPFAM" id="SSF103473">
    <property type="entry name" value="MFS general substrate transporter"/>
    <property type="match status" value="1"/>
</dbReference>
<evidence type="ECO:0000313" key="10">
    <source>
        <dbReference type="EMBL" id="MEC6049779.1"/>
    </source>
</evidence>
<keyword evidence="3 6" id="KW-0812">Transmembrane</keyword>
<evidence type="ECO:0000256" key="4">
    <source>
        <dbReference type="ARBA" id="ARBA00022989"/>
    </source>
</evidence>
<dbReference type="Gene3D" id="1.20.1250.20">
    <property type="entry name" value="MFS general substrate transporter like domains"/>
    <property type="match status" value="2"/>
</dbReference>
<evidence type="ECO:0000313" key="11">
    <source>
        <dbReference type="EMBL" id="STR44021.1"/>
    </source>
</evidence>
<reference evidence="11 13" key="2">
    <citation type="submission" date="2018-06" db="EMBL/GenBank/DDBJ databases">
        <authorList>
            <consortium name="Pathogen Informatics"/>
            <person name="Doyle S."/>
        </authorList>
    </citation>
    <scope>NUCLEOTIDE SEQUENCE [LARGE SCALE GENOMIC DNA]</scope>
    <source>
        <strain evidence="11 13">NCTC11694</strain>
    </source>
</reference>
<feature type="transmembrane region" description="Helical" evidence="6">
    <location>
        <begin position="331"/>
        <end position="350"/>
    </location>
</feature>
<feature type="domain" description="Major facilitator superfamily (MFS) profile" evidence="7">
    <location>
        <begin position="32"/>
        <end position="444"/>
    </location>
</feature>
<evidence type="ECO:0000313" key="12">
    <source>
        <dbReference type="Proteomes" id="UP000036305"/>
    </source>
</evidence>
<dbReference type="GO" id="GO:0015535">
    <property type="term" value="F:fucose:proton symporter activity"/>
    <property type="evidence" value="ECO:0007669"/>
    <property type="project" value="InterPro"/>
</dbReference>
<dbReference type="GeneID" id="66557978"/>
<evidence type="ECO:0000256" key="3">
    <source>
        <dbReference type="ARBA" id="ARBA00022692"/>
    </source>
</evidence>
<dbReference type="PROSITE" id="PS50850">
    <property type="entry name" value="MFS"/>
    <property type="match status" value="1"/>
</dbReference>
<reference evidence="10" key="4">
    <citation type="journal article" date="2023" name="Nat. Commun.">
        <title>Genomic dissection of endemic carbapenem resistance reveals metallo-beta-lactamase dissemination through clonal, plasmid and integron transfer.</title>
        <authorList>
            <person name="Macesic N."/>
            <person name="Hawkey J."/>
            <person name="Vezina B."/>
            <person name="Wisniewski J.A."/>
            <person name="Cottingham H."/>
            <person name="Blakeway L.V."/>
            <person name="Harshegyi T."/>
            <person name="Pragastis K."/>
            <person name="Badoordeen G.Z."/>
            <person name="Dennison A."/>
            <person name="Spelman D.W."/>
            <person name="Jenney A.W.J."/>
            <person name="Peleg A.Y."/>
        </authorList>
    </citation>
    <scope>NUCLEOTIDE SEQUENCE</scope>
    <source>
        <strain evidence="10">CPO078</strain>
    </source>
</reference>
<dbReference type="Proteomes" id="UP001159937">
    <property type="component" value="Unassembled WGS sequence"/>
</dbReference>
<dbReference type="EMBL" id="UGJR01000002">
    <property type="protein sequence ID" value="STR44021.1"/>
    <property type="molecule type" value="Genomic_DNA"/>
</dbReference>
<evidence type="ECO:0000256" key="2">
    <source>
        <dbReference type="ARBA" id="ARBA00022475"/>
    </source>
</evidence>
<accession>A0A0J2HIM9</accession>
<dbReference type="InterPro" id="IPR050375">
    <property type="entry name" value="MFS_TsgA-like"/>
</dbReference>
<keyword evidence="12" id="KW-1185">Reference proteome</keyword>
<feature type="transmembrane region" description="Helical" evidence="6">
    <location>
        <begin position="120"/>
        <end position="139"/>
    </location>
</feature>
<name>A0A0J2HIM9_9ENTR</name>
<gene>
    <name evidence="9" type="primary">fucP</name>
    <name evidence="11" type="synonym">fucP_1</name>
    <name evidence="9" type="ORF">N5C89_22000</name>
    <name evidence="11" type="ORF">NCTC11694_05314</name>
    <name evidence="10" type="ORF">QAB24_004490</name>
    <name evidence="8" type="ORF">SK91_02864</name>
</gene>
<evidence type="ECO:0000256" key="1">
    <source>
        <dbReference type="ARBA" id="ARBA00004429"/>
    </source>
</evidence>
<proteinExistence type="predicted"/>
<dbReference type="RefSeq" id="WP_032751147.1">
    <property type="nucleotide sequence ID" value="NZ_ABVZTX020000002.1"/>
</dbReference>
<keyword evidence="2" id="KW-1003">Cell membrane</keyword>
<evidence type="ECO:0000259" key="7">
    <source>
        <dbReference type="PROSITE" id="PS50850"/>
    </source>
</evidence>
<evidence type="ECO:0000313" key="8">
    <source>
        <dbReference type="EMBL" id="KLY33967.1"/>
    </source>
</evidence>
<evidence type="ECO:0000313" key="9">
    <source>
        <dbReference type="EMBL" id="MDH0965511.1"/>
    </source>
</evidence>
<dbReference type="NCBIfam" id="TIGR00885">
    <property type="entry name" value="fucP"/>
    <property type="match status" value="1"/>
</dbReference>
<dbReference type="AlphaFoldDB" id="A0A0J2HIM9"/>
<dbReference type="CDD" id="cd17394">
    <property type="entry name" value="MFS_FucP_like"/>
    <property type="match status" value="1"/>
</dbReference>
<evidence type="ECO:0000256" key="5">
    <source>
        <dbReference type="ARBA" id="ARBA00023136"/>
    </source>
</evidence>
<dbReference type="PANTHER" id="PTHR43702">
    <property type="entry name" value="L-FUCOSE-PROTON SYMPORTER"/>
    <property type="match status" value="1"/>
</dbReference>
<feature type="transmembrane region" description="Helical" evidence="6">
    <location>
        <begin position="69"/>
        <end position="90"/>
    </location>
</feature>
<evidence type="ECO:0000256" key="6">
    <source>
        <dbReference type="SAM" id="Phobius"/>
    </source>
</evidence>
<dbReference type="Proteomes" id="UP001175817">
    <property type="component" value="Unassembled WGS sequence"/>
</dbReference>
<dbReference type="GO" id="GO:0005886">
    <property type="term" value="C:plasma membrane"/>
    <property type="evidence" value="ECO:0007669"/>
    <property type="project" value="UniProtKB-SubCell"/>
</dbReference>
<reference evidence="8 12" key="1">
    <citation type="submission" date="2015-06" db="EMBL/GenBank/DDBJ databases">
        <title>The Genome Sequence of None.</title>
        <authorList>
            <consortium name="The Broad Institute Genomics Platform"/>
            <consortium name="The Broad Institute Genome Sequencing Center for Infectious Disease"/>
            <person name="Earl A.M."/>
            <person name="Onderdonk A.B."/>
            <person name="Kirby J."/>
            <person name="Ferraro M.J."/>
            <person name="Huang S."/>
            <person name="Spencer M."/>
            <person name="Fodor A."/>
            <person name="Hooper D."/>
            <person name="Dekker J."/>
            <person name="O'Brien T."/>
            <person name="Quan V."/>
            <person name="Gombosev A."/>
            <person name="Delaney M."/>
            <person name="DuBois A."/>
            <person name="Ernst C."/>
            <person name="Kim D.S."/>
            <person name="Rossman W."/>
            <person name="Gohs F."/>
            <person name="Petruso H."/>
            <person name="Nozar T."/>
            <person name="Mougeot F."/>
            <person name="Manson-McGuire A."/>
            <person name="Young S."/>
            <person name="Abouelleil A."/>
            <person name="Cao P."/>
            <person name="Chapman S.B."/>
            <person name="Griggs A."/>
            <person name="Priest M."/>
            <person name="Shea T."/>
            <person name="Wortman I."/>
            <person name="Wortman J.R."/>
            <person name="Nusbaum C."/>
            <person name="Birren B."/>
        </authorList>
    </citation>
    <scope>NUCLEOTIDE SEQUENCE [LARGE SCALE GENOMIC DNA]</scope>
    <source>
        <strain evidence="8 12">MGH87</strain>
    </source>
</reference>
<dbReference type="EMBL" id="JAOCBF010000035">
    <property type="protein sequence ID" value="MDH0965511.1"/>
    <property type="molecule type" value="Genomic_DNA"/>
</dbReference>
<feature type="transmembrane region" description="Helical" evidence="6">
    <location>
        <begin position="213"/>
        <end position="233"/>
    </location>
</feature>
<dbReference type="Proteomes" id="UP000036305">
    <property type="component" value="Unassembled WGS sequence"/>
</dbReference>
<protein>
    <submittedName>
        <fullName evidence="11">Fucose/glucose/galactose permease</fullName>
    </submittedName>
    <submittedName>
        <fullName evidence="9">L-fucose:H+ symporter permease</fullName>
    </submittedName>
</protein>
<sequence length="444" mass="47909">MSTLITDKVDKAAVHNEKLDTSAYLPHTPWLQFLLVCCLFALWGMAGNLNDILIAQFKKGFDLTDTQTALVQSIFFLGYFFVALPAAALIKRYSYKAAIIIGLCLYALGCFLFVPAAQIMTYGAFLACLGVIACGLSFLETSANTYSSLLGPIHSSTQRINFSQIFNSLGVISGVLIGQVMVFGENDPSHEQLLAMPAAAADAARHQMVGQVVGPYLIIGSVLVVLALVFVFIKFPSCKGTPSQQQQLPTESMGPTLKRLFAIPRFRLGILSQFLYVGAQVGVWSFTIRFVQLVQQGTSEHSATYWLLASLVIYAVGKTVATWLMNRLNPALLLGTFALAATALLLVAVFSSSMLAVYALILVSFCMAPCWPTNFGLVIKGMGKDTQTAGSIVVMSIIGGAVIPLVMGIISDMNGGNMQIAFIAPLVCFVYVAFYGFWCVRKGV</sequence>
<dbReference type="InterPro" id="IPR020846">
    <property type="entry name" value="MFS_dom"/>
</dbReference>
<dbReference type="EMBL" id="LEUS01000018">
    <property type="protein sequence ID" value="KLY33967.1"/>
    <property type="molecule type" value="Genomic_DNA"/>
</dbReference>
<keyword evidence="5 6" id="KW-0472">Membrane</keyword>
<feature type="transmembrane region" description="Helical" evidence="6">
    <location>
        <begin position="30"/>
        <end position="49"/>
    </location>
</feature>
<dbReference type="InterPro" id="IPR011701">
    <property type="entry name" value="MFS"/>
</dbReference>
<feature type="transmembrane region" description="Helical" evidence="6">
    <location>
        <begin position="391"/>
        <end position="410"/>
    </location>
</feature>
<keyword evidence="4 6" id="KW-1133">Transmembrane helix</keyword>
<evidence type="ECO:0000313" key="14">
    <source>
        <dbReference type="Proteomes" id="UP001159937"/>
    </source>
</evidence>
<dbReference type="Proteomes" id="UP000255050">
    <property type="component" value="Unassembled WGS sequence"/>
</dbReference>
<evidence type="ECO:0000313" key="13">
    <source>
        <dbReference type="Proteomes" id="UP000255050"/>
    </source>
</evidence>
<dbReference type="PANTHER" id="PTHR43702:SF11">
    <property type="entry name" value="L-FUCOSE-PROTON SYMPORTER"/>
    <property type="match status" value="1"/>
</dbReference>
<feature type="transmembrane region" description="Helical" evidence="6">
    <location>
        <begin position="356"/>
        <end position="379"/>
    </location>
</feature>
<reference evidence="10" key="5">
    <citation type="submission" date="2024-01" db="EMBL/GenBank/DDBJ databases">
        <authorList>
            <person name="Macesic N."/>
        </authorList>
    </citation>
    <scope>NUCLEOTIDE SEQUENCE</scope>
    <source>
        <strain evidence="10">CPO078</strain>
    </source>
</reference>
<feature type="transmembrane region" description="Helical" evidence="6">
    <location>
        <begin position="303"/>
        <end position="324"/>
    </location>
</feature>